<feature type="region of interest" description="Disordered" evidence="1">
    <location>
        <begin position="110"/>
        <end position="167"/>
    </location>
</feature>
<evidence type="ECO:0000313" key="3">
    <source>
        <dbReference type="Proteomes" id="UP001056132"/>
    </source>
</evidence>
<sequence length="278" mass="30651">MSVEAIAWALRQPIKQSSAKFVLVVMANCADGKDFLAWPSTAYLAAATGQDRKTVMKNVLLLRELGFIEDAGEREGKTKQVIVYRLKEPENGTVSDGYNVAENGTVKQAQKRNSTENGTVPIFPPKSPNFPGKQSQFSLETGPKTGHGTVKEPPREPSGNRQYAQDPSELPAWLPTEAWSMWDGFRRKKSGKGWTPEAQQLSLRTLAKLHAQGHDATAVIEQSIERGYAGLFPLKADRQPASAAGRQSESDRRIAEFLGETRDAYPDDGMTIDMEAMR</sequence>
<dbReference type="EMBL" id="CP097330">
    <property type="protein sequence ID" value="URF05463.1"/>
    <property type="molecule type" value="Genomic_DNA"/>
</dbReference>
<organism evidence="2 3">
    <name type="scientific">Cupriavidus campinensis</name>
    <dbReference type="NCBI Taxonomy" id="151783"/>
    <lineage>
        <taxon>Bacteria</taxon>
        <taxon>Pseudomonadati</taxon>
        <taxon>Pseudomonadota</taxon>
        <taxon>Betaproteobacteria</taxon>
        <taxon>Burkholderiales</taxon>
        <taxon>Burkholderiaceae</taxon>
        <taxon>Cupriavidus</taxon>
    </lineage>
</organism>
<accession>A0AAE9I0R0</accession>
<dbReference type="AlphaFoldDB" id="A0AAE9I0R0"/>
<reference evidence="2" key="2">
    <citation type="submission" date="2022-05" db="EMBL/GenBank/DDBJ databases">
        <authorList>
            <person name="Kunte H.-J."/>
        </authorList>
    </citation>
    <scope>NUCLEOTIDE SEQUENCE</scope>
    <source>
        <strain evidence="2">G5</strain>
    </source>
</reference>
<evidence type="ECO:0000313" key="2">
    <source>
        <dbReference type="EMBL" id="URF05463.1"/>
    </source>
</evidence>
<reference evidence="2" key="1">
    <citation type="journal article" date="2022" name="Microbiol. Resour. Announc.">
        <title>Genome Sequence of Cupriavidus campinensis Strain G5, a Member of a Bacterial Consortium Capable of Polyethylene Degradation.</title>
        <authorList>
            <person name="Schneider B."/>
            <person name="Pfeiffer F."/>
            <person name="Dyall-Smith M."/>
            <person name="Kunte H.J."/>
        </authorList>
    </citation>
    <scope>NUCLEOTIDE SEQUENCE</scope>
    <source>
        <strain evidence="2">G5</strain>
    </source>
</reference>
<proteinExistence type="predicted"/>
<gene>
    <name evidence="2" type="ORF">M5D45_06565</name>
</gene>
<protein>
    <submittedName>
        <fullName evidence="2">Helix-turn-helix domain-containing protein</fullName>
    </submittedName>
</protein>
<dbReference type="KEGG" id="ccam:M5D45_06565"/>
<dbReference type="Proteomes" id="UP001056132">
    <property type="component" value="Chromosome 1"/>
</dbReference>
<dbReference type="Pfam" id="PF13730">
    <property type="entry name" value="HTH_36"/>
    <property type="match status" value="1"/>
</dbReference>
<evidence type="ECO:0000256" key="1">
    <source>
        <dbReference type="SAM" id="MobiDB-lite"/>
    </source>
</evidence>
<name>A0AAE9I0R0_9BURK</name>
<dbReference type="RefSeq" id="WP_250025220.1">
    <property type="nucleotide sequence ID" value="NZ_CP097330.1"/>
</dbReference>